<feature type="binding site" evidence="5">
    <location>
        <position position="137"/>
    </location>
    <ligand>
        <name>pyridoxal 5'-phosphate</name>
        <dbReference type="ChEBI" id="CHEBI:597326"/>
    </ligand>
</feature>
<dbReference type="Pfam" id="PF00202">
    <property type="entry name" value="Aminotran_3"/>
    <property type="match status" value="1"/>
</dbReference>
<comment type="cofactor">
    <cofactor evidence="5">
        <name>pyridoxal 5'-phosphate</name>
        <dbReference type="ChEBI" id="CHEBI:597326"/>
    </cofactor>
    <text evidence="5">Binds 1 pyridoxal phosphate per subunit.</text>
</comment>
<sequence length="397" mass="43973">MLDEVIQLDKKYYLNTFGDRLPVCFEKGEGMKLFDDKGNTYYDFLGGIAVNALGHGHKDFINALKNQLDKVVHTSSLYYIENQAKLAQKLVENTCAEKAFFANSGAEANEGAFKLAKIYYYKKGLDKYEIITLDKSFHGRTLATVAATGQEKYQKPYRPLTPGFKQVEPNNFKAIEDAVTDKTAAIMIELIQGESGVHPMDKEYVEKLRKLCDEKDIILIFDEVQTGMGRTGYLFAHQMYGVEPDIFTSAKALGGGIPIGAVCAGKKVASAFEPGDHGTTFGGNPFATAAGLAVFDIFEKEHLVENAGKMGKYFKEKLTELQNKYSDKITDVRNAGLLIGIQLEDSIAKTVFNKLFENKMLTSLCGGNTIRIAPPLIIKETDIDLFINTLSSILEEL</sequence>
<feature type="binding site" evidence="5">
    <location>
        <begin position="105"/>
        <end position="106"/>
    </location>
    <ligand>
        <name>pyridoxal 5'-phosphate</name>
        <dbReference type="ChEBI" id="CHEBI:597326"/>
    </ligand>
</feature>
<keyword evidence="2 5" id="KW-0028">Amino-acid biosynthesis</keyword>
<comment type="catalytic activity">
    <reaction evidence="5">
        <text>N(2)-acetyl-L-ornithine + 2-oxoglutarate = N-acetyl-L-glutamate 5-semialdehyde + L-glutamate</text>
        <dbReference type="Rhea" id="RHEA:18049"/>
        <dbReference type="ChEBI" id="CHEBI:16810"/>
        <dbReference type="ChEBI" id="CHEBI:29123"/>
        <dbReference type="ChEBI" id="CHEBI:29985"/>
        <dbReference type="ChEBI" id="CHEBI:57805"/>
        <dbReference type="EC" id="2.6.1.11"/>
    </reaction>
</comment>
<evidence type="ECO:0000256" key="5">
    <source>
        <dbReference type="HAMAP-Rule" id="MF_01107"/>
    </source>
</evidence>
<dbReference type="GO" id="GO:0006526">
    <property type="term" value="P:L-arginine biosynthetic process"/>
    <property type="evidence" value="ECO:0007669"/>
    <property type="project" value="UniProtKB-UniRule"/>
</dbReference>
<dbReference type="InterPro" id="IPR015424">
    <property type="entry name" value="PyrdxlP-dep_Trfase"/>
</dbReference>
<dbReference type="GO" id="GO:0003992">
    <property type="term" value="F:N2-acetyl-L-ornithine:2-oxoglutarate 5-aminotransferase activity"/>
    <property type="evidence" value="ECO:0007669"/>
    <property type="project" value="UniProtKB-UniRule"/>
</dbReference>
<dbReference type="HAMAP" id="MF_01107">
    <property type="entry name" value="ArgD_aminotrans_3"/>
    <property type="match status" value="1"/>
</dbReference>
<evidence type="ECO:0000256" key="2">
    <source>
        <dbReference type="ARBA" id="ARBA00022605"/>
    </source>
</evidence>
<comment type="caution">
    <text evidence="6">The sequence shown here is derived from an EMBL/GenBank/DDBJ whole genome shotgun (WGS) entry which is preliminary data.</text>
</comment>
<comment type="miscellaneous">
    <text evidence="5">May also have succinyldiaminopimelate aminotransferase activity, thus carrying out the corresponding step in lysine biosynthesis.</text>
</comment>
<dbReference type="Gene3D" id="3.90.1150.10">
    <property type="entry name" value="Aspartate Aminotransferase, domain 1"/>
    <property type="match status" value="1"/>
</dbReference>
<dbReference type="InterPro" id="IPR015422">
    <property type="entry name" value="PyrdxlP-dep_Trfase_small"/>
</dbReference>
<dbReference type="Gene3D" id="3.40.640.10">
    <property type="entry name" value="Type I PLP-dependent aspartate aminotransferase-like (Major domain)"/>
    <property type="match status" value="1"/>
</dbReference>
<dbReference type="NCBIfam" id="TIGR00707">
    <property type="entry name" value="argD"/>
    <property type="match status" value="1"/>
</dbReference>
<dbReference type="NCBIfam" id="NF002325">
    <property type="entry name" value="PRK01278.1"/>
    <property type="match status" value="1"/>
</dbReference>
<comment type="subcellular location">
    <subcellularLocation>
        <location evidence="5">Cytoplasm</location>
    </subcellularLocation>
</comment>
<dbReference type="PIRSF" id="PIRSF000521">
    <property type="entry name" value="Transaminase_4ab_Lys_Orn"/>
    <property type="match status" value="1"/>
</dbReference>
<dbReference type="GO" id="GO:0042802">
    <property type="term" value="F:identical protein binding"/>
    <property type="evidence" value="ECO:0007669"/>
    <property type="project" value="TreeGrafter"/>
</dbReference>
<dbReference type="InterPro" id="IPR050103">
    <property type="entry name" value="Class-III_PLP-dep_AT"/>
</dbReference>
<feature type="modified residue" description="N6-(pyridoxal phosphate)lysine" evidence="5">
    <location>
        <position position="251"/>
    </location>
</feature>
<dbReference type="SUPFAM" id="SSF53383">
    <property type="entry name" value="PLP-dependent transferases"/>
    <property type="match status" value="1"/>
</dbReference>
<dbReference type="EC" id="2.6.1.11" evidence="5"/>
<evidence type="ECO:0000256" key="1">
    <source>
        <dbReference type="ARBA" id="ARBA00022576"/>
    </source>
</evidence>
<feature type="binding site" evidence="5">
    <location>
        <position position="140"/>
    </location>
    <ligand>
        <name>N(2)-acetyl-L-ornithine</name>
        <dbReference type="ChEBI" id="CHEBI:57805"/>
    </ligand>
</feature>
<dbReference type="GO" id="GO:0005737">
    <property type="term" value="C:cytoplasm"/>
    <property type="evidence" value="ECO:0007669"/>
    <property type="project" value="UniProtKB-SubCell"/>
</dbReference>
<name>A0AAE3J9E9_9FIRM</name>
<dbReference type="RefSeq" id="WP_118446574.1">
    <property type="nucleotide sequence ID" value="NZ_JAJEQM010000008.1"/>
</dbReference>
<dbReference type="AlphaFoldDB" id="A0AAE3J9E9"/>
<comment type="subunit">
    <text evidence="5">Homodimer.</text>
</comment>
<dbReference type="InterPro" id="IPR049704">
    <property type="entry name" value="Aminotrans_3_PPA_site"/>
</dbReference>
<keyword evidence="7" id="KW-1185">Reference proteome</keyword>
<gene>
    <name evidence="5" type="primary">argD</name>
    <name evidence="6" type="ORF">LKE05_06900</name>
</gene>
<dbReference type="FunFam" id="3.40.640.10:FF:000004">
    <property type="entry name" value="Acetylornithine aminotransferase"/>
    <property type="match status" value="1"/>
</dbReference>
<accession>A0AAE3J9E9</accession>
<dbReference type="InterPro" id="IPR004636">
    <property type="entry name" value="AcOrn/SuccOrn_fam"/>
</dbReference>
<protein>
    <recommendedName>
        <fullName evidence="5">Acetylornithine aminotransferase</fullName>
        <shortName evidence="5">ACOAT</shortName>
        <ecNumber evidence="5">2.6.1.11</ecNumber>
    </recommendedName>
</protein>
<evidence type="ECO:0000256" key="4">
    <source>
        <dbReference type="ARBA" id="ARBA00022898"/>
    </source>
</evidence>
<dbReference type="PROSITE" id="PS00600">
    <property type="entry name" value="AA_TRANSFER_CLASS_3"/>
    <property type="match status" value="1"/>
</dbReference>
<evidence type="ECO:0000313" key="6">
    <source>
        <dbReference type="EMBL" id="MCC2210517.1"/>
    </source>
</evidence>
<organism evidence="6 7">
    <name type="scientific">Hominilimicola fabiformis</name>
    <dbReference type="NCBI Taxonomy" id="2885356"/>
    <lineage>
        <taxon>Bacteria</taxon>
        <taxon>Bacillati</taxon>
        <taxon>Bacillota</taxon>
        <taxon>Clostridia</taxon>
        <taxon>Eubacteriales</taxon>
        <taxon>Oscillospiraceae</taxon>
        <taxon>Hominilimicola</taxon>
    </lineage>
</organism>
<dbReference type="EMBL" id="JAJEQM010000008">
    <property type="protein sequence ID" value="MCC2210517.1"/>
    <property type="molecule type" value="Genomic_DNA"/>
</dbReference>
<keyword evidence="3 5" id="KW-0808">Transferase</keyword>
<comment type="pathway">
    <text evidence="5">Amino-acid biosynthesis; L-arginine biosynthesis; N(2)-acetyl-L-ornithine from L-glutamate: step 4/4.</text>
</comment>
<dbReference type="PANTHER" id="PTHR11986:SF79">
    <property type="entry name" value="ACETYLORNITHINE AMINOTRANSFERASE, MITOCHONDRIAL"/>
    <property type="match status" value="1"/>
</dbReference>
<reference evidence="6 7" key="1">
    <citation type="submission" date="2021-10" db="EMBL/GenBank/DDBJ databases">
        <title>Anaerobic single-cell dispensing facilitates the cultivation of human gut bacteria.</title>
        <authorList>
            <person name="Afrizal A."/>
        </authorList>
    </citation>
    <scope>NUCLEOTIDE SEQUENCE [LARGE SCALE GENOMIC DNA]</scope>
    <source>
        <strain evidence="6 7">CLA-AA-H232</strain>
    </source>
</reference>
<feature type="binding site" evidence="5">
    <location>
        <position position="279"/>
    </location>
    <ligand>
        <name>N(2)-acetyl-L-ornithine</name>
        <dbReference type="ChEBI" id="CHEBI:57805"/>
    </ligand>
</feature>
<keyword evidence="5" id="KW-0055">Arginine biosynthesis</keyword>
<dbReference type="CDD" id="cd00610">
    <property type="entry name" value="OAT_like"/>
    <property type="match status" value="1"/>
</dbReference>
<feature type="binding site" evidence="5">
    <location>
        <begin position="222"/>
        <end position="225"/>
    </location>
    <ligand>
        <name>pyridoxal 5'-phosphate</name>
        <dbReference type="ChEBI" id="CHEBI:597326"/>
    </ligand>
</feature>
<feature type="binding site" evidence="5">
    <location>
        <position position="280"/>
    </location>
    <ligand>
        <name>pyridoxal 5'-phosphate</name>
        <dbReference type="ChEBI" id="CHEBI:597326"/>
    </ligand>
</feature>
<dbReference type="GO" id="GO:0030170">
    <property type="term" value="F:pyridoxal phosphate binding"/>
    <property type="evidence" value="ECO:0007669"/>
    <property type="project" value="InterPro"/>
</dbReference>
<keyword evidence="5" id="KW-0963">Cytoplasm</keyword>
<dbReference type="Proteomes" id="UP001198242">
    <property type="component" value="Unassembled WGS sequence"/>
</dbReference>
<keyword evidence="1 5" id="KW-0032">Aminotransferase</keyword>
<dbReference type="InterPro" id="IPR005814">
    <property type="entry name" value="Aminotrans_3"/>
</dbReference>
<evidence type="ECO:0000256" key="3">
    <source>
        <dbReference type="ARBA" id="ARBA00022679"/>
    </source>
</evidence>
<dbReference type="InterPro" id="IPR015421">
    <property type="entry name" value="PyrdxlP-dep_Trfase_major"/>
</dbReference>
<evidence type="ECO:0000313" key="7">
    <source>
        <dbReference type="Proteomes" id="UP001198242"/>
    </source>
</evidence>
<dbReference type="PANTHER" id="PTHR11986">
    <property type="entry name" value="AMINOTRANSFERASE CLASS III"/>
    <property type="match status" value="1"/>
</dbReference>
<keyword evidence="4 5" id="KW-0663">Pyridoxal phosphate</keyword>
<comment type="similarity">
    <text evidence="5">Belongs to the class-III pyridoxal-phosphate-dependent aminotransferase family. ArgD subfamily.</text>
</comment>
<proteinExistence type="inferred from homology"/>